<sequence length="134" mass="16005">MKHIRAIFTLGFWLYIATLIFLCLYSFKDTGVELPGLLWGIETDKYIHFLMFFPFSFASWFAFGKNLEYKYHYKIFIYILLFGLILSTGLEFSQRLTDYRDFDLFDLLANYLGLLSGLILIFSITKLKKFRKHF</sequence>
<feature type="transmembrane region" description="Helical" evidence="1">
    <location>
        <begin position="75"/>
        <end position="92"/>
    </location>
</feature>
<dbReference type="PANTHER" id="PTHR28008:SF1">
    <property type="entry name" value="DOMAIN PROTEIN, PUTATIVE (AFU_ORTHOLOGUE AFUA_3G10980)-RELATED"/>
    <property type="match status" value="1"/>
</dbReference>
<keyword evidence="1" id="KW-0812">Transmembrane</keyword>
<feature type="transmembrane region" description="Helical" evidence="1">
    <location>
        <begin position="7"/>
        <end position="27"/>
    </location>
</feature>
<name>A0A645DJM8_9ZZZZ</name>
<dbReference type="InterPro" id="IPR006976">
    <property type="entry name" value="VanZ-like"/>
</dbReference>
<evidence type="ECO:0000313" key="3">
    <source>
        <dbReference type="EMBL" id="MPM89248.1"/>
    </source>
</evidence>
<accession>A0A645DJM8</accession>
<feature type="transmembrane region" description="Helical" evidence="1">
    <location>
        <begin position="47"/>
        <end position="63"/>
    </location>
</feature>
<feature type="transmembrane region" description="Helical" evidence="1">
    <location>
        <begin position="104"/>
        <end position="124"/>
    </location>
</feature>
<dbReference type="EMBL" id="VSSQ01036710">
    <property type="protein sequence ID" value="MPM89248.1"/>
    <property type="molecule type" value="Genomic_DNA"/>
</dbReference>
<evidence type="ECO:0000259" key="2">
    <source>
        <dbReference type="Pfam" id="PF04892"/>
    </source>
</evidence>
<dbReference type="Pfam" id="PF04892">
    <property type="entry name" value="VanZ"/>
    <property type="match status" value="1"/>
</dbReference>
<feature type="domain" description="VanZ-like" evidence="2">
    <location>
        <begin position="13"/>
        <end position="122"/>
    </location>
</feature>
<comment type="caution">
    <text evidence="3">The sequence shown here is derived from an EMBL/GenBank/DDBJ whole genome shotgun (WGS) entry which is preliminary data.</text>
</comment>
<dbReference type="PANTHER" id="PTHR28008">
    <property type="entry name" value="DOMAIN PROTEIN, PUTATIVE (AFU_ORTHOLOGUE AFUA_3G10980)-RELATED"/>
    <property type="match status" value="1"/>
</dbReference>
<protein>
    <recommendedName>
        <fullName evidence="2">VanZ-like domain-containing protein</fullName>
    </recommendedName>
</protein>
<gene>
    <name evidence="3" type="ORF">SDC9_136356</name>
</gene>
<evidence type="ECO:0000256" key="1">
    <source>
        <dbReference type="SAM" id="Phobius"/>
    </source>
</evidence>
<dbReference type="AlphaFoldDB" id="A0A645DJM8"/>
<reference evidence="3" key="1">
    <citation type="submission" date="2019-08" db="EMBL/GenBank/DDBJ databases">
        <authorList>
            <person name="Kucharzyk K."/>
            <person name="Murdoch R.W."/>
            <person name="Higgins S."/>
            <person name="Loffler F."/>
        </authorList>
    </citation>
    <scope>NUCLEOTIDE SEQUENCE</scope>
</reference>
<proteinExistence type="predicted"/>
<organism evidence="3">
    <name type="scientific">bioreactor metagenome</name>
    <dbReference type="NCBI Taxonomy" id="1076179"/>
    <lineage>
        <taxon>unclassified sequences</taxon>
        <taxon>metagenomes</taxon>
        <taxon>ecological metagenomes</taxon>
    </lineage>
</organism>
<keyword evidence="1" id="KW-1133">Transmembrane helix</keyword>
<keyword evidence="1" id="KW-0472">Membrane</keyword>